<evidence type="ECO:0000313" key="2">
    <source>
        <dbReference type="EMBL" id="GAA4979950.1"/>
    </source>
</evidence>
<feature type="compositionally biased region" description="Basic and acidic residues" evidence="1">
    <location>
        <begin position="1"/>
        <end position="30"/>
    </location>
</feature>
<dbReference type="EMBL" id="BAABHS010000022">
    <property type="protein sequence ID" value="GAA4979950.1"/>
    <property type="molecule type" value="Genomic_DNA"/>
</dbReference>
<sequence length="160" mass="16795">MTATDKSAEAKPVIERDDRDAAARQARVSEKTGSALKPPPVIPLPAKPSAGRSSSSSAASSVGSGTAGADAPQPPLLAKSAADQYRRRLRENLAGFVDSPADAVAGADVLLQEAIDRVAEAMAKRREELSAERTAAGGDTERLRQILLRYRMALEGLVTM</sequence>
<dbReference type="Proteomes" id="UP001500466">
    <property type="component" value="Unassembled WGS sequence"/>
</dbReference>
<evidence type="ECO:0000256" key="1">
    <source>
        <dbReference type="SAM" id="MobiDB-lite"/>
    </source>
</evidence>
<accession>A0ABP9HW87</accession>
<comment type="caution">
    <text evidence="2">The sequence shown here is derived from an EMBL/GenBank/DDBJ whole genome shotgun (WGS) entry which is preliminary data.</text>
</comment>
<proteinExistence type="predicted"/>
<name>A0ABP9HW87_9ACTN</name>
<gene>
    <name evidence="2" type="ORF">GCM10023205_55910</name>
</gene>
<organism evidence="2 3">
    <name type="scientific">Yinghuangia aomiensis</name>
    <dbReference type="NCBI Taxonomy" id="676205"/>
    <lineage>
        <taxon>Bacteria</taxon>
        <taxon>Bacillati</taxon>
        <taxon>Actinomycetota</taxon>
        <taxon>Actinomycetes</taxon>
        <taxon>Kitasatosporales</taxon>
        <taxon>Streptomycetaceae</taxon>
        <taxon>Yinghuangia</taxon>
    </lineage>
</organism>
<feature type="compositionally biased region" description="Low complexity" evidence="1">
    <location>
        <begin position="47"/>
        <end position="71"/>
    </location>
</feature>
<evidence type="ECO:0000313" key="3">
    <source>
        <dbReference type="Proteomes" id="UP001500466"/>
    </source>
</evidence>
<reference evidence="3" key="1">
    <citation type="journal article" date="2019" name="Int. J. Syst. Evol. Microbiol.">
        <title>The Global Catalogue of Microorganisms (GCM) 10K type strain sequencing project: providing services to taxonomists for standard genome sequencing and annotation.</title>
        <authorList>
            <consortium name="The Broad Institute Genomics Platform"/>
            <consortium name="The Broad Institute Genome Sequencing Center for Infectious Disease"/>
            <person name="Wu L."/>
            <person name="Ma J."/>
        </authorList>
    </citation>
    <scope>NUCLEOTIDE SEQUENCE [LARGE SCALE GENOMIC DNA]</scope>
    <source>
        <strain evidence="3">JCM 17986</strain>
    </source>
</reference>
<dbReference type="RefSeq" id="WP_345678473.1">
    <property type="nucleotide sequence ID" value="NZ_BAABHS010000022.1"/>
</dbReference>
<keyword evidence="3" id="KW-1185">Reference proteome</keyword>
<protein>
    <submittedName>
        <fullName evidence="2">Uncharacterized protein</fullName>
    </submittedName>
</protein>
<feature type="region of interest" description="Disordered" evidence="1">
    <location>
        <begin position="1"/>
        <end position="83"/>
    </location>
</feature>
<feature type="compositionally biased region" description="Pro residues" evidence="1">
    <location>
        <begin position="37"/>
        <end position="46"/>
    </location>
</feature>